<comment type="caution">
    <text evidence="1">The sequence shown here is derived from an EMBL/GenBank/DDBJ whole genome shotgun (WGS) entry which is preliminary data.</text>
</comment>
<dbReference type="Proteomes" id="UP001430953">
    <property type="component" value="Unassembled WGS sequence"/>
</dbReference>
<organism evidence="1 2">
    <name type="scientific">Cardiocondyla obscurior</name>
    <dbReference type="NCBI Taxonomy" id="286306"/>
    <lineage>
        <taxon>Eukaryota</taxon>
        <taxon>Metazoa</taxon>
        <taxon>Ecdysozoa</taxon>
        <taxon>Arthropoda</taxon>
        <taxon>Hexapoda</taxon>
        <taxon>Insecta</taxon>
        <taxon>Pterygota</taxon>
        <taxon>Neoptera</taxon>
        <taxon>Endopterygota</taxon>
        <taxon>Hymenoptera</taxon>
        <taxon>Apocrita</taxon>
        <taxon>Aculeata</taxon>
        <taxon>Formicoidea</taxon>
        <taxon>Formicidae</taxon>
        <taxon>Myrmicinae</taxon>
        <taxon>Cardiocondyla</taxon>
    </lineage>
</organism>
<protein>
    <submittedName>
        <fullName evidence="1">Uncharacterized protein</fullName>
    </submittedName>
</protein>
<dbReference type="EMBL" id="JADYXP020000017">
    <property type="protein sequence ID" value="KAL0106818.1"/>
    <property type="molecule type" value="Genomic_DNA"/>
</dbReference>
<gene>
    <name evidence="1" type="ORF">PUN28_015389</name>
</gene>
<reference evidence="1 2" key="1">
    <citation type="submission" date="2023-03" db="EMBL/GenBank/DDBJ databases">
        <title>High recombination rates correlate with genetic variation in Cardiocondyla obscurior ants.</title>
        <authorList>
            <person name="Errbii M."/>
        </authorList>
    </citation>
    <scope>NUCLEOTIDE SEQUENCE [LARGE SCALE GENOMIC DNA]</scope>
    <source>
        <strain evidence="1">Alpha-2009</strain>
        <tissue evidence="1">Whole body</tissue>
    </source>
</reference>
<proteinExistence type="predicted"/>
<sequence length="124" mass="14358">MRDASEIQEGPSLPVERFRGEVFKLNSIAARRQRHNYDRNAKHESHYSNIRRCCSRIIGRRIISISWRLGTSVHGRSIVRTTLIGMPKSLDHITDPLCTSYSESILSRRLLENLPTIILYIHCN</sequence>
<keyword evidence="2" id="KW-1185">Reference proteome</keyword>
<accession>A0AAW2EU18</accession>
<name>A0AAW2EU18_9HYME</name>
<evidence type="ECO:0000313" key="1">
    <source>
        <dbReference type="EMBL" id="KAL0106818.1"/>
    </source>
</evidence>
<dbReference type="AlphaFoldDB" id="A0AAW2EU18"/>
<evidence type="ECO:0000313" key="2">
    <source>
        <dbReference type="Proteomes" id="UP001430953"/>
    </source>
</evidence>